<gene>
    <name evidence="1" type="ORF">C7I84_19820</name>
</gene>
<reference evidence="1 2" key="1">
    <citation type="submission" date="2018-03" db="EMBL/GenBank/DDBJ databases">
        <title>The draft genome of Mesorhizobium sp. 6GN-30.</title>
        <authorList>
            <person name="Liu L."/>
            <person name="Li L."/>
            <person name="Wang T."/>
            <person name="Zhang X."/>
            <person name="Liang L."/>
        </authorList>
    </citation>
    <scope>NUCLEOTIDE SEQUENCE [LARGE SCALE GENOMIC DNA]</scope>
    <source>
        <strain evidence="1 2">6GN30</strain>
    </source>
</reference>
<dbReference type="AlphaFoldDB" id="A0A2P7S2U9"/>
<proteinExistence type="predicted"/>
<protein>
    <submittedName>
        <fullName evidence="1">DUF1488 domain-containing protein</fullName>
    </submittedName>
</protein>
<dbReference type="OrthoDB" id="7360668at2"/>
<evidence type="ECO:0000313" key="2">
    <source>
        <dbReference type="Proteomes" id="UP000241229"/>
    </source>
</evidence>
<dbReference type="InterPro" id="IPR009962">
    <property type="entry name" value="DUF1488"/>
</dbReference>
<dbReference type="Proteomes" id="UP000241229">
    <property type="component" value="Unassembled WGS sequence"/>
</dbReference>
<comment type="caution">
    <text evidence="1">The sequence shown here is derived from an EMBL/GenBank/DDBJ whole genome shotgun (WGS) entry which is preliminary data.</text>
</comment>
<accession>A0A2P7S2U9</accession>
<dbReference type="EMBL" id="PXYK01000020">
    <property type="protein sequence ID" value="PSJ56754.1"/>
    <property type="molecule type" value="Genomic_DNA"/>
</dbReference>
<keyword evidence="2" id="KW-1185">Reference proteome</keyword>
<sequence>MTLGFPNPSRSFDETRNAVRFIGHDGMFEVPFFIEAGALAGPLRAPGRTGPGEADCLAAFDAARSSIHEVARKAYTQGRRPSYTLTAADFR</sequence>
<organism evidence="1 2">
    <name type="scientific">Kumtagia ephedrae</name>
    <dbReference type="NCBI Taxonomy" id="2116701"/>
    <lineage>
        <taxon>Bacteria</taxon>
        <taxon>Pseudomonadati</taxon>
        <taxon>Pseudomonadota</taxon>
        <taxon>Alphaproteobacteria</taxon>
        <taxon>Hyphomicrobiales</taxon>
        <taxon>Phyllobacteriaceae</taxon>
        <taxon>Kumtagia</taxon>
    </lineage>
</organism>
<dbReference type="RefSeq" id="WP_106773948.1">
    <property type="nucleotide sequence ID" value="NZ_PXYK01000020.1"/>
</dbReference>
<dbReference type="Pfam" id="PF07369">
    <property type="entry name" value="DUF1488"/>
    <property type="match status" value="1"/>
</dbReference>
<name>A0A2P7S2U9_9HYPH</name>
<evidence type="ECO:0000313" key="1">
    <source>
        <dbReference type="EMBL" id="PSJ56754.1"/>
    </source>
</evidence>